<evidence type="ECO:0000256" key="3">
    <source>
        <dbReference type="ARBA" id="ARBA00023163"/>
    </source>
</evidence>
<evidence type="ECO:0000313" key="5">
    <source>
        <dbReference type="EMBL" id="MBO1305892.1"/>
    </source>
</evidence>
<keyword evidence="3" id="KW-0804">Transcription</keyword>
<dbReference type="InterPro" id="IPR011006">
    <property type="entry name" value="CheY-like_superfamily"/>
</dbReference>
<dbReference type="Gene3D" id="1.10.10.10">
    <property type="entry name" value="Winged helix-like DNA-binding domain superfamily/Winged helix DNA-binding domain"/>
    <property type="match status" value="1"/>
</dbReference>
<keyword evidence="2" id="KW-0238">DNA-binding</keyword>
<accession>A0ABS3L8E0</accession>
<name>A0ABS3L8E0_9ENTE</name>
<evidence type="ECO:0000313" key="6">
    <source>
        <dbReference type="Proteomes" id="UP000664601"/>
    </source>
</evidence>
<dbReference type="Proteomes" id="UP000664601">
    <property type="component" value="Unassembled WGS sequence"/>
</dbReference>
<evidence type="ECO:0000256" key="1">
    <source>
        <dbReference type="ARBA" id="ARBA00023015"/>
    </source>
</evidence>
<dbReference type="InterPro" id="IPR036388">
    <property type="entry name" value="WH-like_DNA-bd_sf"/>
</dbReference>
<evidence type="ECO:0000256" key="2">
    <source>
        <dbReference type="ARBA" id="ARBA00023125"/>
    </source>
</evidence>
<proteinExistence type="predicted"/>
<keyword evidence="6" id="KW-1185">Reference proteome</keyword>
<dbReference type="InterPro" id="IPR016032">
    <property type="entry name" value="Sig_transdc_resp-reg_C-effctor"/>
</dbReference>
<dbReference type="SUPFAM" id="SSF52172">
    <property type="entry name" value="CheY-like"/>
    <property type="match status" value="1"/>
</dbReference>
<dbReference type="Pfam" id="PF00486">
    <property type="entry name" value="Trans_reg_C"/>
    <property type="match status" value="1"/>
</dbReference>
<feature type="domain" description="OmpR/PhoB-type" evidence="4">
    <location>
        <begin position="144"/>
        <end position="222"/>
    </location>
</feature>
<sequence>MQPILILTKNLLVEQRLQEQLQQLNYEVLSSVRVFRLLKKSKQKMPNFQVIIFSETITNKEIELVLPRIVQEKVIIIRKFSVAPSVEDQERLSDLGVSEWITEDISLDALRERLAEKIDQQQRAEQEEFLSPDHTSELTKTLMGHFLDGLTKREKMAFLYLQQADGETVSREDLCYHMWQEELSHSRMSQMSVIVKNIKTKLQKAGFNERILRTIWGNGYCLTPEYSVEFSKRVE</sequence>
<comment type="caution">
    <text evidence="5">The sequence shown here is derived from an EMBL/GenBank/DDBJ whole genome shotgun (WGS) entry which is preliminary data.</text>
</comment>
<gene>
    <name evidence="5" type="ORF">JZO70_06960</name>
</gene>
<evidence type="ECO:0000259" key="4">
    <source>
        <dbReference type="SMART" id="SM00862"/>
    </source>
</evidence>
<dbReference type="SUPFAM" id="SSF46894">
    <property type="entry name" value="C-terminal effector domain of the bipartite response regulators"/>
    <property type="match status" value="1"/>
</dbReference>
<organism evidence="5 6">
    <name type="scientific">Candidatus Enterococcus moelleringii</name>
    <dbReference type="NCBI Taxonomy" id="2815325"/>
    <lineage>
        <taxon>Bacteria</taxon>
        <taxon>Bacillati</taxon>
        <taxon>Bacillota</taxon>
        <taxon>Bacilli</taxon>
        <taxon>Lactobacillales</taxon>
        <taxon>Enterococcaceae</taxon>
        <taxon>Enterococcus</taxon>
    </lineage>
</organism>
<keyword evidence="1" id="KW-0805">Transcription regulation</keyword>
<dbReference type="SMART" id="SM00862">
    <property type="entry name" value="Trans_reg_C"/>
    <property type="match status" value="1"/>
</dbReference>
<protein>
    <submittedName>
        <fullName evidence="5">Winged helix-turn-helix domain-containing protein</fullName>
    </submittedName>
</protein>
<dbReference type="RefSeq" id="WP_207672826.1">
    <property type="nucleotide sequence ID" value="NZ_JAFREM010000012.1"/>
</dbReference>
<dbReference type="EMBL" id="JAFREM010000012">
    <property type="protein sequence ID" value="MBO1305892.1"/>
    <property type="molecule type" value="Genomic_DNA"/>
</dbReference>
<dbReference type="InterPro" id="IPR001867">
    <property type="entry name" value="OmpR/PhoB-type_DNA-bd"/>
</dbReference>
<reference evidence="5 6" key="1">
    <citation type="submission" date="2021-03" db="EMBL/GenBank/DDBJ databases">
        <title>Enterococcal diversity collection.</title>
        <authorList>
            <person name="Gilmore M.S."/>
            <person name="Schwartzman J."/>
            <person name="Van Tyne D."/>
            <person name="Martin M."/>
            <person name="Earl A.M."/>
            <person name="Manson A.L."/>
            <person name="Straub T."/>
            <person name="Salamzade R."/>
            <person name="Saavedra J."/>
            <person name="Lebreton F."/>
            <person name="Prichula J."/>
            <person name="Schaufler K."/>
            <person name="Gaca A."/>
            <person name="Sgardioli B."/>
            <person name="Wagenaar J."/>
            <person name="Strong T."/>
        </authorList>
    </citation>
    <scope>NUCLEOTIDE SEQUENCE [LARGE SCALE GENOMIC DNA]</scope>
    <source>
        <strain evidence="5 6">669A</strain>
    </source>
</reference>